<keyword evidence="10" id="KW-1185">Reference proteome</keyword>
<proteinExistence type="inferred from homology"/>
<evidence type="ECO:0000313" key="10">
    <source>
        <dbReference type="Proteomes" id="UP000539372"/>
    </source>
</evidence>
<reference evidence="9 10" key="1">
    <citation type="submission" date="2020-04" db="EMBL/GenBank/DDBJ databases">
        <title>Rhodospirillaceae bacterium KN72 isolated from deep sea.</title>
        <authorList>
            <person name="Zhang D.-C."/>
        </authorList>
    </citation>
    <scope>NUCLEOTIDE SEQUENCE [LARGE SCALE GENOMIC DNA]</scope>
    <source>
        <strain evidence="9 10">KN72</strain>
    </source>
</reference>
<feature type="transmembrane region" description="Helical" evidence="8">
    <location>
        <begin position="25"/>
        <end position="46"/>
    </location>
</feature>
<name>A0A7Y0DZY0_9PROT</name>
<evidence type="ECO:0000256" key="2">
    <source>
        <dbReference type="ARBA" id="ARBA00010145"/>
    </source>
</evidence>
<dbReference type="PANTHER" id="PTHR36838">
    <property type="entry name" value="AUXIN EFFLUX CARRIER FAMILY PROTEIN"/>
    <property type="match status" value="1"/>
</dbReference>
<comment type="similarity">
    <text evidence="2">Belongs to the auxin efflux carrier (TC 2.A.69) family.</text>
</comment>
<evidence type="ECO:0000256" key="8">
    <source>
        <dbReference type="SAM" id="Phobius"/>
    </source>
</evidence>
<keyword evidence="6 8" id="KW-1133">Transmembrane helix</keyword>
<comment type="caution">
    <text evidence="9">The sequence shown here is derived from an EMBL/GenBank/DDBJ whole genome shotgun (WGS) entry which is preliminary data.</text>
</comment>
<dbReference type="PANTHER" id="PTHR36838:SF4">
    <property type="entry name" value="AUXIN EFFLUX CARRIER FAMILY PROTEIN"/>
    <property type="match status" value="1"/>
</dbReference>
<sequence length="337" mass="35207">MKDGNRQYPSASYSARIIAWGQSDVFSILTSIAPIFLLILLGNYLLRKGIPSVEFWNLNDKLAYWVLFPALLFHNTSTLKLTGNLLESYAIVTLGAFGAAVLYAVAVKKITGLTGAVGSSVLQGASRHNTFVSLAVSGQLFGAEGLALATLVTAVLVPVTNIVVVSLMTGMLPQPGAHSLGRAILRDLSRNPLLVSIVIGLSMNALGLGGLPVIHQTTGLLGAAALPIVLLCIGANLRIREMHTSLGPVLLSIVGKFVVFPAAAFGLILATGLTGMTAVVPMIAASIPTAASSFTLSRQMGGDAPLMAAIVTLQTLVSFVTLPLMVYWAGTYFGLTF</sequence>
<keyword evidence="7 8" id="KW-0472">Membrane</keyword>
<dbReference type="EMBL" id="JABBNT010000002">
    <property type="protein sequence ID" value="NMM44687.1"/>
    <property type="molecule type" value="Genomic_DNA"/>
</dbReference>
<organism evidence="9 10">
    <name type="scientific">Pacificispira spongiicola</name>
    <dbReference type="NCBI Taxonomy" id="2729598"/>
    <lineage>
        <taxon>Bacteria</taxon>
        <taxon>Pseudomonadati</taxon>
        <taxon>Pseudomonadota</taxon>
        <taxon>Alphaproteobacteria</taxon>
        <taxon>Rhodospirillales</taxon>
        <taxon>Rhodospirillaceae</taxon>
        <taxon>Pacificispira</taxon>
    </lineage>
</organism>
<dbReference type="RefSeq" id="WP_169625032.1">
    <property type="nucleotide sequence ID" value="NZ_JABBNT010000002.1"/>
</dbReference>
<evidence type="ECO:0000313" key="9">
    <source>
        <dbReference type="EMBL" id="NMM44687.1"/>
    </source>
</evidence>
<keyword evidence="4" id="KW-1003">Cell membrane</keyword>
<feature type="transmembrane region" description="Helical" evidence="8">
    <location>
        <begin position="146"/>
        <end position="172"/>
    </location>
</feature>
<dbReference type="Pfam" id="PF03547">
    <property type="entry name" value="Mem_trans"/>
    <property type="match status" value="1"/>
</dbReference>
<dbReference type="Proteomes" id="UP000539372">
    <property type="component" value="Unassembled WGS sequence"/>
</dbReference>
<evidence type="ECO:0000256" key="5">
    <source>
        <dbReference type="ARBA" id="ARBA00022692"/>
    </source>
</evidence>
<dbReference type="GO" id="GO:0055085">
    <property type="term" value="P:transmembrane transport"/>
    <property type="evidence" value="ECO:0007669"/>
    <property type="project" value="InterPro"/>
</dbReference>
<feature type="transmembrane region" description="Helical" evidence="8">
    <location>
        <begin position="62"/>
        <end position="81"/>
    </location>
</feature>
<dbReference type="InterPro" id="IPR038770">
    <property type="entry name" value="Na+/solute_symporter_sf"/>
</dbReference>
<feature type="transmembrane region" description="Helical" evidence="8">
    <location>
        <begin position="88"/>
        <end position="106"/>
    </location>
</feature>
<comment type="subcellular location">
    <subcellularLocation>
        <location evidence="1">Cell membrane</location>
        <topology evidence="1">Multi-pass membrane protein</topology>
    </subcellularLocation>
</comment>
<feature type="transmembrane region" description="Helical" evidence="8">
    <location>
        <begin position="249"/>
        <end position="270"/>
    </location>
</feature>
<feature type="transmembrane region" description="Helical" evidence="8">
    <location>
        <begin position="220"/>
        <end position="237"/>
    </location>
</feature>
<dbReference type="InterPro" id="IPR004776">
    <property type="entry name" value="Mem_transp_PIN-like"/>
</dbReference>
<accession>A0A7Y0DZY0</accession>
<keyword evidence="3" id="KW-0813">Transport</keyword>
<dbReference type="AlphaFoldDB" id="A0A7Y0DZY0"/>
<evidence type="ECO:0000256" key="1">
    <source>
        <dbReference type="ARBA" id="ARBA00004651"/>
    </source>
</evidence>
<feature type="transmembrane region" description="Helical" evidence="8">
    <location>
        <begin position="193"/>
        <end position="214"/>
    </location>
</feature>
<keyword evidence="5 8" id="KW-0812">Transmembrane</keyword>
<feature type="transmembrane region" description="Helical" evidence="8">
    <location>
        <begin position="308"/>
        <end position="329"/>
    </location>
</feature>
<evidence type="ECO:0000256" key="6">
    <source>
        <dbReference type="ARBA" id="ARBA00022989"/>
    </source>
</evidence>
<protein>
    <submittedName>
        <fullName evidence="9">AEC family transporter</fullName>
    </submittedName>
</protein>
<dbReference type="GO" id="GO:0005886">
    <property type="term" value="C:plasma membrane"/>
    <property type="evidence" value="ECO:0007669"/>
    <property type="project" value="UniProtKB-SubCell"/>
</dbReference>
<evidence type="ECO:0000256" key="3">
    <source>
        <dbReference type="ARBA" id="ARBA00022448"/>
    </source>
</evidence>
<dbReference type="Gene3D" id="1.20.1530.20">
    <property type="match status" value="1"/>
</dbReference>
<evidence type="ECO:0000256" key="7">
    <source>
        <dbReference type="ARBA" id="ARBA00023136"/>
    </source>
</evidence>
<evidence type="ECO:0000256" key="4">
    <source>
        <dbReference type="ARBA" id="ARBA00022475"/>
    </source>
</evidence>
<gene>
    <name evidence="9" type="ORF">HH303_09355</name>
</gene>
<feature type="transmembrane region" description="Helical" evidence="8">
    <location>
        <begin position="276"/>
        <end position="296"/>
    </location>
</feature>